<name>A0ABV8L973_9NOCA</name>
<evidence type="ECO:0008006" key="3">
    <source>
        <dbReference type="Google" id="ProtNLM"/>
    </source>
</evidence>
<reference evidence="2" key="1">
    <citation type="journal article" date="2019" name="Int. J. Syst. Evol. Microbiol.">
        <title>The Global Catalogue of Microorganisms (GCM) 10K type strain sequencing project: providing services to taxonomists for standard genome sequencing and annotation.</title>
        <authorList>
            <consortium name="The Broad Institute Genomics Platform"/>
            <consortium name="The Broad Institute Genome Sequencing Center for Infectious Disease"/>
            <person name="Wu L."/>
            <person name="Ma J."/>
        </authorList>
    </citation>
    <scope>NUCLEOTIDE SEQUENCE [LARGE SCALE GENOMIC DNA]</scope>
    <source>
        <strain evidence="2">CGMCC 4.7204</strain>
    </source>
</reference>
<comment type="caution">
    <text evidence="1">The sequence shown here is derived from an EMBL/GenBank/DDBJ whole genome shotgun (WGS) entry which is preliminary data.</text>
</comment>
<evidence type="ECO:0000313" key="1">
    <source>
        <dbReference type="EMBL" id="MFC4127412.1"/>
    </source>
</evidence>
<dbReference type="Proteomes" id="UP001595767">
    <property type="component" value="Unassembled WGS sequence"/>
</dbReference>
<dbReference type="EMBL" id="JBHSBA010000014">
    <property type="protein sequence ID" value="MFC4127412.1"/>
    <property type="molecule type" value="Genomic_DNA"/>
</dbReference>
<protein>
    <recommendedName>
        <fullName evidence="3">TerD domain-containing protein</fullName>
    </recommendedName>
</protein>
<proteinExistence type="predicted"/>
<accession>A0ABV8L973</accession>
<organism evidence="1 2">
    <name type="scientific">Nocardia rhizosphaerae</name>
    <dbReference type="NCBI Taxonomy" id="1691571"/>
    <lineage>
        <taxon>Bacteria</taxon>
        <taxon>Bacillati</taxon>
        <taxon>Actinomycetota</taxon>
        <taxon>Actinomycetes</taxon>
        <taxon>Mycobacteriales</taxon>
        <taxon>Nocardiaceae</taxon>
        <taxon>Nocardia</taxon>
    </lineage>
</organism>
<sequence>MNAFDAWRPADACSGTTATAGAVARSSWSGWAMVPPNNLDLLHRNRFGATEVGRRTSQEVESEWSDQGRTAQKYRSVRVGGNAMYEEIQGGENGQAPPIASYDTSIHPNFPVVDLSKFKTVRDFTGDLTQANATQAAAVAVYFSSRDRPVAKKLFDHYYRVTGDDYVLEESTIETWISEDRHAYSDSGISTCPAEISDNKEAAISRAITEVDKTQNPVKVILSTDWIIVAGISNDHVQSLGRYSLASTTVVVAHPGAAGSHRIELRQQSHICDIYNFHTDADYGNMAQAAVNTMAQSEELGLAKSFLVYGSGTVHSWSGSK</sequence>
<dbReference type="RefSeq" id="WP_378552778.1">
    <property type="nucleotide sequence ID" value="NZ_JBHSBA010000014.1"/>
</dbReference>
<gene>
    <name evidence="1" type="ORF">ACFOW8_21005</name>
</gene>
<evidence type="ECO:0000313" key="2">
    <source>
        <dbReference type="Proteomes" id="UP001595767"/>
    </source>
</evidence>
<keyword evidence="2" id="KW-1185">Reference proteome</keyword>